<keyword evidence="1" id="KW-0175">Coiled coil</keyword>
<dbReference type="AlphaFoldDB" id="A0AAD9N8K1"/>
<reference evidence="3" key="1">
    <citation type="journal article" date="2023" name="Mol. Biol. Evol.">
        <title>Third-Generation Sequencing Reveals the Adaptive Role of the Epigenome in Three Deep-Sea Polychaetes.</title>
        <authorList>
            <person name="Perez M."/>
            <person name="Aroh O."/>
            <person name="Sun Y."/>
            <person name="Lan Y."/>
            <person name="Juniper S.K."/>
            <person name="Young C.R."/>
            <person name="Angers B."/>
            <person name="Qian P.Y."/>
        </authorList>
    </citation>
    <scope>NUCLEOTIDE SEQUENCE</scope>
    <source>
        <strain evidence="3">P08H-3</strain>
    </source>
</reference>
<gene>
    <name evidence="3" type="ORF">LSH36_154g12007</name>
</gene>
<feature type="coiled-coil region" evidence="1">
    <location>
        <begin position="121"/>
        <end position="151"/>
    </location>
</feature>
<comment type="caution">
    <text evidence="3">The sequence shown here is derived from an EMBL/GenBank/DDBJ whole genome shotgun (WGS) entry which is preliminary data.</text>
</comment>
<dbReference type="SUPFAM" id="SSF52540">
    <property type="entry name" value="P-loop containing nucleoside triphosphate hydrolases"/>
    <property type="match status" value="1"/>
</dbReference>
<proteinExistence type="predicted"/>
<dbReference type="SMART" id="SM00015">
    <property type="entry name" value="IQ"/>
    <property type="match status" value="3"/>
</dbReference>
<dbReference type="Pfam" id="PF00612">
    <property type="entry name" value="IQ"/>
    <property type="match status" value="2"/>
</dbReference>
<evidence type="ECO:0000313" key="4">
    <source>
        <dbReference type="Proteomes" id="UP001208570"/>
    </source>
</evidence>
<accession>A0AAD9N8K1</accession>
<dbReference type="InterPro" id="IPR027417">
    <property type="entry name" value="P-loop_NTPase"/>
</dbReference>
<evidence type="ECO:0000256" key="2">
    <source>
        <dbReference type="SAM" id="MobiDB-lite"/>
    </source>
</evidence>
<evidence type="ECO:0000313" key="3">
    <source>
        <dbReference type="EMBL" id="KAK2159398.1"/>
    </source>
</evidence>
<dbReference type="PROSITE" id="PS50096">
    <property type="entry name" value="IQ"/>
    <property type="match status" value="3"/>
</dbReference>
<dbReference type="EMBL" id="JAODUP010000154">
    <property type="protein sequence ID" value="KAK2159398.1"/>
    <property type="molecule type" value="Genomic_DNA"/>
</dbReference>
<evidence type="ECO:0008006" key="5">
    <source>
        <dbReference type="Google" id="ProtNLM"/>
    </source>
</evidence>
<evidence type="ECO:0000256" key="1">
    <source>
        <dbReference type="SAM" id="Coils"/>
    </source>
</evidence>
<feature type="region of interest" description="Disordered" evidence="2">
    <location>
        <begin position="233"/>
        <end position="252"/>
    </location>
</feature>
<name>A0AAD9N8K1_9ANNE</name>
<dbReference type="Proteomes" id="UP001208570">
    <property type="component" value="Unassembled WGS sequence"/>
</dbReference>
<dbReference type="InterPro" id="IPR000048">
    <property type="entry name" value="IQ_motif_EF-hand-BS"/>
</dbReference>
<protein>
    <recommendedName>
        <fullName evidence="5">Spermatogenesis-associated protein 17</fullName>
    </recommendedName>
</protein>
<keyword evidence="4" id="KW-1185">Reference proteome</keyword>
<sequence>MATMIKLIAQKDEFVNQTYELRNEAEVAREREFQATVRVQAWFRGQRTRAYIKYLNECATEIQRRWRAFLGRRHFREVVKQQVFIMKLNHYNAMATKIQKTWRGFFTRKYIFNYYSRKRYLEGLKIKNELIRSELEDYAEQQEMMTQIKREKMQKQRLDEFTKKNHFLVSTEVIPGVYNNPYKPYPEEIEFHLRGAKKLLVEEQKKKAKAKSEENIFDPGCTRYDLPRLKEPLPPLAERPQGPFREPSDVQKQRYKPFQPSLRVSTNFYSLDEARQLMRQEEWINRINDDIFLPASKRPVHYEKLLHTTSKYGHLEYGTKYFRQEFPDQWLLQNKDFQSVVPPIPIFEKLNDTYSQGQV</sequence>
<organism evidence="3 4">
    <name type="scientific">Paralvinella palmiformis</name>
    <dbReference type="NCBI Taxonomy" id="53620"/>
    <lineage>
        <taxon>Eukaryota</taxon>
        <taxon>Metazoa</taxon>
        <taxon>Spiralia</taxon>
        <taxon>Lophotrochozoa</taxon>
        <taxon>Annelida</taxon>
        <taxon>Polychaeta</taxon>
        <taxon>Sedentaria</taxon>
        <taxon>Canalipalpata</taxon>
        <taxon>Terebellida</taxon>
        <taxon>Terebelliformia</taxon>
        <taxon>Alvinellidae</taxon>
        <taxon>Paralvinella</taxon>
    </lineage>
</organism>
<dbReference type="Gene3D" id="1.20.5.190">
    <property type="match status" value="1"/>
</dbReference>